<dbReference type="HAMAP" id="MF_00017">
    <property type="entry name" value="RecR"/>
    <property type="match status" value="1"/>
</dbReference>
<accession>A0A1G2FAV0</accession>
<keyword evidence="4 7" id="KW-0862">Zinc</keyword>
<comment type="function">
    <text evidence="7">May play a role in DNA repair. It seems to be involved in an RecBC-independent recombinational process of DNA repair. It may act with RecF and RecO.</text>
</comment>
<dbReference type="InterPro" id="IPR023627">
    <property type="entry name" value="Rcmb_RecR"/>
</dbReference>
<reference evidence="9 10" key="1">
    <citation type="journal article" date="2016" name="Nat. Commun.">
        <title>Thousands of microbial genomes shed light on interconnected biogeochemical processes in an aquifer system.</title>
        <authorList>
            <person name="Anantharaman K."/>
            <person name="Brown C.T."/>
            <person name="Hug L.A."/>
            <person name="Sharon I."/>
            <person name="Castelle C.J."/>
            <person name="Probst A.J."/>
            <person name="Thomas B.C."/>
            <person name="Singh A."/>
            <person name="Wilkins M.J."/>
            <person name="Karaoz U."/>
            <person name="Brodie E.L."/>
            <person name="Williams K.H."/>
            <person name="Hubbard S.S."/>
            <person name="Banfield J.F."/>
        </authorList>
    </citation>
    <scope>NUCLEOTIDE SEQUENCE [LARGE SCALE GENOMIC DNA]</scope>
</reference>
<evidence type="ECO:0000256" key="6">
    <source>
        <dbReference type="ARBA" id="ARBA00023204"/>
    </source>
</evidence>
<keyword evidence="1 7" id="KW-0479">Metal-binding</keyword>
<evidence type="ECO:0000256" key="3">
    <source>
        <dbReference type="ARBA" id="ARBA00022771"/>
    </source>
</evidence>
<dbReference type="SMART" id="SM00493">
    <property type="entry name" value="TOPRIM"/>
    <property type="match status" value="1"/>
</dbReference>
<name>A0A1G2FAV0_9BACT</name>
<dbReference type="GO" id="GO:0003677">
    <property type="term" value="F:DNA binding"/>
    <property type="evidence" value="ECO:0007669"/>
    <property type="project" value="UniProtKB-UniRule"/>
</dbReference>
<evidence type="ECO:0000256" key="4">
    <source>
        <dbReference type="ARBA" id="ARBA00022833"/>
    </source>
</evidence>
<evidence type="ECO:0000313" key="10">
    <source>
        <dbReference type="Proteomes" id="UP000176974"/>
    </source>
</evidence>
<dbReference type="CDD" id="cd01025">
    <property type="entry name" value="TOPRIM_recR"/>
    <property type="match status" value="1"/>
</dbReference>
<evidence type="ECO:0000256" key="5">
    <source>
        <dbReference type="ARBA" id="ARBA00023172"/>
    </source>
</evidence>
<keyword evidence="6 7" id="KW-0234">DNA repair</keyword>
<dbReference type="SUPFAM" id="SSF111304">
    <property type="entry name" value="Recombination protein RecR"/>
    <property type="match status" value="1"/>
</dbReference>
<dbReference type="InterPro" id="IPR006171">
    <property type="entry name" value="TOPRIM_dom"/>
</dbReference>
<organism evidence="9 10">
    <name type="scientific">Candidatus Portnoybacteria bacterium RIFCSPHIGHO2_01_FULL_40_12b</name>
    <dbReference type="NCBI Taxonomy" id="1801994"/>
    <lineage>
        <taxon>Bacteria</taxon>
        <taxon>Candidatus Portnoyibacteriota</taxon>
    </lineage>
</organism>
<dbReference type="NCBIfam" id="TIGR00615">
    <property type="entry name" value="recR"/>
    <property type="match status" value="1"/>
</dbReference>
<dbReference type="Gene3D" id="3.40.1360.10">
    <property type="match status" value="1"/>
</dbReference>
<dbReference type="AlphaFoldDB" id="A0A1G2FAV0"/>
<keyword evidence="2 7" id="KW-0227">DNA damage</keyword>
<keyword evidence="3 7" id="KW-0863">Zinc-finger</keyword>
<sequence length="206" mass="22801">MAFPSIIQNLIAQLCKLPEIGPKAATRLVFYLINQPQKELDELSTIIKSLKNNICLCSQCFNLAEADNSFCSICQDKKRDKSIVCVVEDILDIIPMEKTKQYQGLYHVLGGLISPPDGIGPEQLKIKELIERIKLSASGEPRMNDTKEVILALNPTTEGDTTALYLERILKPLNIKITRLGRGLSAGADLEYADENTLTSALLGRK</sequence>
<evidence type="ECO:0000256" key="1">
    <source>
        <dbReference type="ARBA" id="ARBA00022723"/>
    </source>
</evidence>
<evidence type="ECO:0000259" key="8">
    <source>
        <dbReference type="PROSITE" id="PS50880"/>
    </source>
</evidence>
<comment type="similarity">
    <text evidence="7">Belongs to the RecR family.</text>
</comment>
<keyword evidence="5 7" id="KW-0233">DNA recombination</keyword>
<dbReference type="InterPro" id="IPR000093">
    <property type="entry name" value="DNA_Rcmb_RecR"/>
</dbReference>
<dbReference type="PROSITE" id="PS50880">
    <property type="entry name" value="TOPRIM"/>
    <property type="match status" value="1"/>
</dbReference>
<dbReference type="Pfam" id="PF21176">
    <property type="entry name" value="RecR_HhH"/>
    <property type="match status" value="1"/>
</dbReference>
<dbReference type="EMBL" id="MHMY01000015">
    <property type="protein sequence ID" value="OGZ35195.1"/>
    <property type="molecule type" value="Genomic_DNA"/>
</dbReference>
<comment type="caution">
    <text evidence="9">The sequence shown here is derived from an EMBL/GenBank/DDBJ whole genome shotgun (WGS) entry which is preliminary data.</text>
</comment>
<protein>
    <recommendedName>
        <fullName evidence="7">Recombination protein RecR</fullName>
    </recommendedName>
</protein>
<proteinExistence type="inferred from homology"/>
<dbReference type="Pfam" id="PF21175">
    <property type="entry name" value="RecR_C"/>
    <property type="match status" value="1"/>
</dbReference>
<feature type="domain" description="Toprim" evidence="8">
    <location>
        <begin position="82"/>
        <end position="185"/>
    </location>
</feature>
<evidence type="ECO:0000256" key="7">
    <source>
        <dbReference type="HAMAP-Rule" id="MF_00017"/>
    </source>
</evidence>
<evidence type="ECO:0000256" key="2">
    <source>
        <dbReference type="ARBA" id="ARBA00022763"/>
    </source>
</evidence>
<dbReference type="GO" id="GO:0008270">
    <property type="term" value="F:zinc ion binding"/>
    <property type="evidence" value="ECO:0007669"/>
    <property type="project" value="UniProtKB-KW"/>
</dbReference>
<dbReference type="InterPro" id="IPR034137">
    <property type="entry name" value="TOPRIM_RecR"/>
</dbReference>
<gene>
    <name evidence="7" type="primary">recR</name>
    <name evidence="9" type="ORF">A2815_00180</name>
</gene>
<comment type="caution">
    <text evidence="7">Lacks conserved residue(s) required for the propagation of feature annotation.</text>
</comment>
<dbReference type="Pfam" id="PF13662">
    <property type="entry name" value="Toprim_4"/>
    <property type="match status" value="1"/>
</dbReference>
<dbReference type="InterPro" id="IPR015967">
    <property type="entry name" value="Rcmb_RecR_Znf"/>
</dbReference>
<evidence type="ECO:0000313" key="9">
    <source>
        <dbReference type="EMBL" id="OGZ35195.1"/>
    </source>
</evidence>
<dbReference type="Gene3D" id="1.10.8.420">
    <property type="entry name" value="RecR Domain 1"/>
    <property type="match status" value="1"/>
</dbReference>
<dbReference type="PROSITE" id="PS01300">
    <property type="entry name" value="RECR"/>
    <property type="match status" value="1"/>
</dbReference>
<dbReference type="PANTHER" id="PTHR30446:SF0">
    <property type="entry name" value="RECOMBINATION PROTEIN RECR"/>
    <property type="match status" value="1"/>
</dbReference>
<dbReference type="GO" id="GO:0006310">
    <property type="term" value="P:DNA recombination"/>
    <property type="evidence" value="ECO:0007669"/>
    <property type="project" value="UniProtKB-UniRule"/>
</dbReference>
<dbReference type="PANTHER" id="PTHR30446">
    <property type="entry name" value="RECOMBINATION PROTEIN RECR"/>
    <property type="match status" value="1"/>
</dbReference>
<dbReference type="Proteomes" id="UP000176974">
    <property type="component" value="Unassembled WGS sequence"/>
</dbReference>
<dbReference type="GO" id="GO:0006281">
    <property type="term" value="P:DNA repair"/>
    <property type="evidence" value="ECO:0007669"/>
    <property type="project" value="UniProtKB-UniRule"/>
</dbReference>